<keyword evidence="3" id="KW-1185">Reference proteome</keyword>
<dbReference type="GO" id="GO:0032446">
    <property type="term" value="P:protein modification by small protein conjugation"/>
    <property type="evidence" value="ECO:0007669"/>
    <property type="project" value="TreeGrafter"/>
</dbReference>
<dbReference type="InterPro" id="IPR045886">
    <property type="entry name" value="ThiF/MoeB/HesA"/>
</dbReference>
<proteinExistence type="predicted"/>
<evidence type="ECO:0000313" key="2">
    <source>
        <dbReference type="EMBL" id="KAG9390892.1"/>
    </source>
</evidence>
<dbReference type="SUPFAM" id="SSF69572">
    <property type="entry name" value="Activating enzymes of the ubiquitin-like proteins"/>
    <property type="match status" value="1"/>
</dbReference>
<evidence type="ECO:0000259" key="1">
    <source>
        <dbReference type="Pfam" id="PF00899"/>
    </source>
</evidence>
<dbReference type="Proteomes" id="UP000717585">
    <property type="component" value="Unassembled WGS sequence"/>
</dbReference>
<organism evidence="2 3">
    <name type="scientific">Carpediemonas membranifera</name>
    <dbReference type="NCBI Taxonomy" id="201153"/>
    <lineage>
        <taxon>Eukaryota</taxon>
        <taxon>Metamonada</taxon>
        <taxon>Carpediemonas-like organisms</taxon>
        <taxon>Carpediemonas</taxon>
    </lineage>
</organism>
<comment type="caution">
    <text evidence="2">The sequence shown here is derived from an EMBL/GenBank/DDBJ whole genome shotgun (WGS) entry which is preliminary data.</text>
</comment>
<sequence length="288" mass="31687">MPNDQISAEEKEIYDRQIRIWGHSVQSRLKNAHVAVVGINGLSAEIVKDLVLSGIGELTLADFCKPSHRELDSNFLFQNELSTSAPIASQVADYVRSLNPFVRVHHRDMEDIDNMNTVLTTPSPVQLVVFCRPLEFPQAFRRILQECAEHEPAVPLITAGLAGLRGFAILDLIQYKLATDETAAVSYPCSQSVLDIKEVDTKPRAHLKVPILQSAIDILNEKADLHDNVLAGQVGLHSAPSCSIFGSMLAQTIIQYIGEDTNGSKPANGANILLFNEDVVSAERHPKY</sequence>
<dbReference type="AlphaFoldDB" id="A0A8J6E1P4"/>
<dbReference type="PANTHER" id="PTHR10953">
    <property type="entry name" value="UBIQUITIN-ACTIVATING ENZYME E1"/>
    <property type="match status" value="1"/>
</dbReference>
<dbReference type="EMBL" id="JAHDYR010000062">
    <property type="protein sequence ID" value="KAG9390892.1"/>
    <property type="molecule type" value="Genomic_DNA"/>
</dbReference>
<dbReference type="GO" id="GO:0004792">
    <property type="term" value="F:thiosulfate-cyanide sulfurtransferase activity"/>
    <property type="evidence" value="ECO:0007669"/>
    <property type="project" value="TreeGrafter"/>
</dbReference>
<dbReference type="InterPro" id="IPR035985">
    <property type="entry name" value="Ubiquitin-activating_enz"/>
</dbReference>
<reference evidence="2" key="1">
    <citation type="submission" date="2021-05" db="EMBL/GenBank/DDBJ databases">
        <title>A free-living protist that lacks canonical eukaryotic 1 DNA replication and segregation systems.</title>
        <authorList>
            <person name="Salas-Leiva D.E."/>
            <person name="Tromer E.C."/>
            <person name="Curtis B.A."/>
            <person name="Jerlstrom-Hultqvist J."/>
            <person name="Kolisko M."/>
            <person name="Yi Z."/>
            <person name="Salas-Leiva J.S."/>
            <person name="Gallot-Lavallee L."/>
            <person name="Kops G.J.P.L."/>
            <person name="Archibald J.M."/>
            <person name="Simpson A.G.B."/>
            <person name="Roger A.J."/>
        </authorList>
    </citation>
    <scope>NUCLEOTIDE SEQUENCE</scope>
    <source>
        <strain evidence="2">BICM</strain>
    </source>
</reference>
<name>A0A8J6E1P4_9EUKA</name>
<protein>
    <submittedName>
        <fullName evidence="2">ThiF family</fullName>
    </submittedName>
</protein>
<dbReference type="GO" id="GO:0008641">
    <property type="term" value="F:ubiquitin-like modifier activating enzyme activity"/>
    <property type="evidence" value="ECO:0007669"/>
    <property type="project" value="InterPro"/>
</dbReference>
<feature type="domain" description="THIF-type NAD/FAD binding fold" evidence="1">
    <location>
        <begin position="14"/>
        <end position="263"/>
    </location>
</feature>
<dbReference type="InterPro" id="IPR000594">
    <property type="entry name" value="ThiF_NAD_FAD-bd"/>
</dbReference>
<dbReference type="Gene3D" id="3.40.50.720">
    <property type="entry name" value="NAD(P)-binding Rossmann-like Domain"/>
    <property type="match status" value="1"/>
</dbReference>
<dbReference type="Pfam" id="PF00899">
    <property type="entry name" value="ThiF"/>
    <property type="match status" value="1"/>
</dbReference>
<gene>
    <name evidence="2" type="ORF">J8273_7157</name>
</gene>
<dbReference type="OrthoDB" id="1708823at2759"/>
<evidence type="ECO:0000313" key="3">
    <source>
        <dbReference type="Proteomes" id="UP000717585"/>
    </source>
</evidence>
<dbReference type="PANTHER" id="PTHR10953:SF102">
    <property type="entry name" value="ADENYLYLTRANSFERASE AND SULFURTRANSFERASE MOCS3"/>
    <property type="match status" value="1"/>
</dbReference>
<dbReference type="GO" id="GO:0016779">
    <property type="term" value="F:nucleotidyltransferase activity"/>
    <property type="evidence" value="ECO:0007669"/>
    <property type="project" value="TreeGrafter"/>
</dbReference>
<dbReference type="GO" id="GO:0005737">
    <property type="term" value="C:cytoplasm"/>
    <property type="evidence" value="ECO:0007669"/>
    <property type="project" value="TreeGrafter"/>
</dbReference>
<accession>A0A8J6E1P4</accession>